<feature type="compositionally biased region" description="Low complexity" evidence="1">
    <location>
        <begin position="127"/>
        <end position="141"/>
    </location>
</feature>
<evidence type="ECO:0000256" key="1">
    <source>
        <dbReference type="SAM" id="MobiDB-lite"/>
    </source>
</evidence>
<feature type="compositionally biased region" description="Polar residues" evidence="1">
    <location>
        <begin position="152"/>
        <end position="165"/>
    </location>
</feature>
<dbReference type="EMBL" id="KV417662">
    <property type="protein sequence ID" value="KZP11471.1"/>
    <property type="molecule type" value="Genomic_DNA"/>
</dbReference>
<keyword evidence="3" id="KW-1185">Reference proteome</keyword>
<dbReference type="AlphaFoldDB" id="A0A166ACL9"/>
<name>A0A166ACL9_9AGAM</name>
<reference evidence="2 3" key="1">
    <citation type="journal article" date="2016" name="Mol. Biol. Evol.">
        <title>Comparative Genomics of Early-Diverging Mushroom-Forming Fungi Provides Insights into the Origins of Lignocellulose Decay Capabilities.</title>
        <authorList>
            <person name="Nagy L.G."/>
            <person name="Riley R."/>
            <person name="Tritt A."/>
            <person name="Adam C."/>
            <person name="Daum C."/>
            <person name="Floudas D."/>
            <person name="Sun H."/>
            <person name="Yadav J.S."/>
            <person name="Pangilinan J."/>
            <person name="Larsson K.H."/>
            <person name="Matsuura K."/>
            <person name="Barry K."/>
            <person name="Labutti K."/>
            <person name="Kuo R."/>
            <person name="Ohm R.A."/>
            <person name="Bhattacharya S.S."/>
            <person name="Shirouzu T."/>
            <person name="Yoshinaga Y."/>
            <person name="Martin F.M."/>
            <person name="Grigoriev I.V."/>
            <person name="Hibbett D.S."/>
        </authorList>
    </citation>
    <scope>NUCLEOTIDE SEQUENCE [LARGE SCALE GENOMIC DNA]</scope>
    <source>
        <strain evidence="2 3">CBS 109695</strain>
    </source>
</reference>
<gene>
    <name evidence="2" type="ORF">FIBSPDRAFT_898931</name>
</gene>
<proteinExistence type="predicted"/>
<feature type="region of interest" description="Disordered" evidence="1">
    <location>
        <begin position="98"/>
        <end position="205"/>
    </location>
</feature>
<accession>A0A166ACL9</accession>
<protein>
    <submittedName>
        <fullName evidence="2">Uncharacterized protein</fullName>
    </submittedName>
</protein>
<dbReference type="Proteomes" id="UP000076532">
    <property type="component" value="Unassembled WGS sequence"/>
</dbReference>
<organism evidence="2 3">
    <name type="scientific">Athelia psychrophila</name>
    <dbReference type="NCBI Taxonomy" id="1759441"/>
    <lineage>
        <taxon>Eukaryota</taxon>
        <taxon>Fungi</taxon>
        <taxon>Dikarya</taxon>
        <taxon>Basidiomycota</taxon>
        <taxon>Agaricomycotina</taxon>
        <taxon>Agaricomycetes</taxon>
        <taxon>Agaricomycetidae</taxon>
        <taxon>Atheliales</taxon>
        <taxon>Atheliaceae</taxon>
        <taxon>Athelia</taxon>
    </lineage>
</organism>
<evidence type="ECO:0000313" key="2">
    <source>
        <dbReference type="EMBL" id="KZP11471.1"/>
    </source>
</evidence>
<evidence type="ECO:0000313" key="3">
    <source>
        <dbReference type="Proteomes" id="UP000076532"/>
    </source>
</evidence>
<feature type="compositionally biased region" description="Basic and acidic residues" evidence="1">
    <location>
        <begin position="100"/>
        <end position="114"/>
    </location>
</feature>
<feature type="compositionally biased region" description="Basic residues" evidence="1">
    <location>
        <begin position="196"/>
        <end position="205"/>
    </location>
</feature>
<sequence>MIELERDYRRFETTATSTTQQHLSERRVTMIALRTVAEGTHVDPQHTLRQQSVPLGPLGAQGRTAAFQQRQRDVLKPMYARGDAEELTIGQVQMRQLGRHATDPTKRRGHPMDRSHRRHNTPCTCKGTASPEGSESGAGAYEGRDEPVAVSHSLNSGEQNAPYTSEQDDYHCGRTSSRQHAYARRSHTNTAAYPSRSKRTHNPRRPRHVYRCRSNHRLTEGLSELEQTGRVYAYLRQREEREVERLEEERVKLEGVPSSGPTLTAESQTLAAGKAHLITKLKPGTQKQASTLTTFGQQPTTPTTVPLKLHYIKQPEQPRRAFLRKLVDLGATATYKHSQQ</sequence>